<dbReference type="SFLD" id="SFLDS00003">
    <property type="entry name" value="Haloacid_Dehalogenase"/>
    <property type="match status" value="1"/>
</dbReference>
<dbReference type="PANTHER" id="PTHR43434:SF26">
    <property type="entry name" value="PYROPHOSPHATASE PPAX"/>
    <property type="match status" value="1"/>
</dbReference>
<organism evidence="1 2">
    <name type="scientific">Chungangia koreensis</name>
    <dbReference type="NCBI Taxonomy" id="752657"/>
    <lineage>
        <taxon>Bacteria</taxon>
        <taxon>Bacillati</taxon>
        <taxon>Bacillota</taxon>
        <taxon>Bacilli</taxon>
        <taxon>Lactobacillales</taxon>
        <taxon>Chungangia</taxon>
    </lineage>
</organism>
<accession>A0ABV8X876</accession>
<protein>
    <submittedName>
        <fullName evidence="1">Pyrophosphatase PpaX</fullName>
        <ecNumber evidence="1">3.6.1.1</ecNumber>
    </submittedName>
</protein>
<dbReference type="InterPro" id="IPR041492">
    <property type="entry name" value="HAD_2"/>
</dbReference>
<dbReference type="InterPro" id="IPR006439">
    <property type="entry name" value="HAD-SF_hydro_IA"/>
</dbReference>
<keyword evidence="2" id="KW-1185">Reference proteome</keyword>
<dbReference type="Pfam" id="PF13419">
    <property type="entry name" value="HAD_2"/>
    <property type="match status" value="1"/>
</dbReference>
<dbReference type="SUPFAM" id="SSF56784">
    <property type="entry name" value="HAD-like"/>
    <property type="match status" value="1"/>
</dbReference>
<dbReference type="PANTHER" id="PTHR43434">
    <property type="entry name" value="PHOSPHOGLYCOLATE PHOSPHATASE"/>
    <property type="match status" value="1"/>
</dbReference>
<dbReference type="SFLD" id="SFLDG01129">
    <property type="entry name" value="C1.5:_HAD__Beta-PGM__Phosphata"/>
    <property type="match status" value="1"/>
</dbReference>
<dbReference type="CDD" id="cd02616">
    <property type="entry name" value="HAD_PPase"/>
    <property type="match status" value="1"/>
</dbReference>
<dbReference type="NCBIfam" id="TIGR01549">
    <property type="entry name" value="HAD-SF-IA-v1"/>
    <property type="match status" value="1"/>
</dbReference>
<keyword evidence="1" id="KW-0378">Hydrolase</keyword>
<name>A0ABV8X876_9LACT</name>
<dbReference type="EMBL" id="JBHSEC010000020">
    <property type="protein sequence ID" value="MFC4411498.1"/>
    <property type="molecule type" value="Genomic_DNA"/>
</dbReference>
<gene>
    <name evidence="1" type="primary">ppaX</name>
    <name evidence="1" type="ORF">ACFOZY_13815</name>
</gene>
<reference evidence="2" key="1">
    <citation type="journal article" date="2019" name="Int. J. Syst. Evol. Microbiol.">
        <title>The Global Catalogue of Microorganisms (GCM) 10K type strain sequencing project: providing services to taxonomists for standard genome sequencing and annotation.</title>
        <authorList>
            <consortium name="The Broad Institute Genomics Platform"/>
            <consortium name="The Broad Institute Genome Sequencing Center for Infectious Disease"/>
            <person name="Wu L."/>
            <person name="Ma J."/>
        </authorList>
    </citation>
    <scope>NUCLEOTIDE SEQUENCE [LARGE SCALE GENOMIC DNA]</scope>
    <source>
        <strain evidence="2">CCUG 59778</strain>
    </source>
</reference>
<dbReference type="Gene3D" id="3.40.50.1000">
    <property type="entry name" value="HAD superfamily/HAD-like"/>
    <property type="match status" value="1"/>
</dbReference>
<comment type="caution">
    <text evidence="1">The sequence shown here is derived from an EMBL/GenBank/DDBJ whole genome shotgun (WGS) entry which is preliminary data.</text>
</comment>
<evidence type="ECO:0000313" key="1">
    <source>
        <dbReference type="EMBL" id="MFC4411498.1"/>
    </source>
</evidence>
<dbReference type="InterPro" id="IPR050155">
    <property type="entry name" value="HAD-like_hydrolase_sf"/>
</dbReference>
<dbReference type="InterPro" id="IPR023214">
    <property type="entry name" value="HAD_sf"/>
</dbReference>
<dbReference type="SFLD" id="SFLDG01135">
    <property type="entry name" value="C1.5.6:_HAD__Beta-PGM__Phospha"/>
    <property type="match status" value="1"/>
</dbReference>
<dbReference type="NCBIfam" id="TIGR01509">
    <property type="entry name" value="HAD-SF-IA-v3"/>
    <property type="match status" value="1"/>
</dbReference>
<dbReference type="RefSeq" id="WP_378156510.1">
    <property type="nucleotide sequence ID" value="NZ_JBHSEC010000020.1"/>
</dbReference>
<dbReference type="GO" id="GO:0004427">
    <property type="term" value="F:inorganic diphosphate phosphatase activity"/>
    <property type="evidence" value="ECO:0007669"/>
    <property type="project" value="UniProtKB-EC"/>
</dbReference>
<evidence type="ECO:0000313" key="2">
    <source>
        <dbReference type="Proteomes" id="UP001595817"/>
    </source>
</evidence>
<dbReference type="InterPro" id="IPR036412">
    <property type="entry name" value="HAD-like_sf"/>
</dbReference>
<dbReference type="EC" id="3.6.1.1" evidence="1"/>
<proteinExistence type="predicted"/>
<dbReference type="Proteomes" id="UP001595817">
    <property type="component" value="Unassembled WGS sequence"/>
</dbReference>
<sequence length="218" mass="24126">MNERPITTLLFDFDGTLLDTNELITQTFLTVLGERFPGKYDRESVLPFNGPTLKQTFDAIDPEMSDELLAAYYKVNQTLHDELAVEFEGVSETLNKLKAHGFKMAIVSSKRRDSLDKSMKLISAREVFDVIIGADDVTNPKPDPEPILLALEQLGASKDESLMIGDNYHDIVGGQNAGVRTAGVAWSAKGEQYLATFNPDYMLQHISDLLEITGVGVK</sequence>
<dbReference type="NCBIfam" id="NF009804">
    <property type="entry name" value="PRK13288.1"/>
    <property type="match status" value="1"/>
</dbReference>
<dbReference type="InterPro" id="IPR023198">
    <property type="entry name" value="PGP-like_dom2"/>
</dbReference>
<dbReference type="Gene3D" id="1.10.150.240">
    <property type="entry name" value="Putative phosphatase, domain 2"/>
    <property type="match status" value="1"/>
</dbReference>